<feature type="domain" description="Pseudouridine synthase RsuA/RluA-like" evidence="10">
    <location>
        <begin position="102"/>
        <end position="261"/>
    </location>
</feature>
<name>K2AVI7_9BACT</name>
<dbReference type="NCBIfam" id="TIGR00005">
    <property type="entry name" value="rluA_subfam"/>
    <property type="match status" value="1"/>
</dbReference>
<protein>
    <recommendedName>
        <fullName evidence="9">Pseudouridine synthase</fullName>
        <ecNumber evidence="9">5.4.99.-</ecNumber>
    </recommendedName>
</protein>
<evidence type="ECO:0000256" key="5">
    <source>
        <dbReference type="ARBA" id="ARBA00022884"/>
    </source>
</evidence>
<dbReference type="GO" id="GO:0003723">
    <property type="term" value="F:RNA binding"/>
    <property type="evidence" value="ECO:0007669"/>
    <property type="project" value="UniProtKB-KW"/>
</dbReference>
<dbReference type="EC" id="5.4.99.-" evidence="9"/>
<dbReference type="GO" id="GO:0160141">
    <property type="term" value="F:23S rRNA pseudouridine(955/2504/2580) synthase activity"/>
    <property type="evidence" value="ECO:0007669"/>
    <property type="project" value="UniProtKB-EC"/>
</dbReference>
<dbReference type="AlphaFoldDB" id="K2AVI7"/>
<reference evidence="12" key="1">
    <citation type="journal article" date="2012" name="Science">
        <title>Fermentation, hydrogen, and sulfur metabolism in multiple uncultivated bacterial phyla.</title>
        <authorList>
            <person name="Wrighton K.C."/>
            <person name="Thomas B.C."/>
            <person name="Sharon I."/>
            <person name="Miller C.S."/>
            <person name="Castelle C.J."/>
            <person name="VerBerkmoes N.C."/>
            <person name="Wilkins M.J."/>
            <person name="Hettich R.L."/>
            <person name="Lipton M.S."/>
            <person name="Williams K.H."/>
            <person name="Long P.E."/>
            <person name="Banfield J.F."/>
        </authorList>
    </citation>
    <scope>NUCLEOTIDE SEQUENCE [LARGE SCALE GENOMIC DNA]</scope>
</reference>
<evidence type="ECO:0000256" key="6">
    <source>
        <dbReference type="ARBA" id="ARBA00023235"/>
    </source>
</evidence>
<dbReference type="EMBL" id="AMFJ01021663">
    <property type="protein sequence ID" value="EKD65902.1"/>
    <property type="molecule type" value="Genomic_DNA"/>
</dbReference>
<keyword evidence="5 8" id="KW-0694">RNA-binding</keyword>
<comment type="function">
    <text evidence="2">Responsible for synthesis of pseudouridine from uracil at positions 955, 2504 and 2580 in 23S ribosomal RNA.</text>
</comment>
<sequence length="325" mass="38665">MKIFKIEENDADQRLDKFLKKLLVNSSLSLIYKINRKNKVKVNWKRQDNEYKIQIWDEIKIFLNDDEFELLTAKKEVVNAGLHSLPLTNFLDKKDIIYEDGDLLIINKNPGTIVHPGDFKTNEISLIQQVHDYLWNKLNSLTFKPSLIHRIDKDTSGIIMIAKTKPALDSMLKQLQDNKIEKYYLAVCIGTLTEKTWTIKDKIFRIKDAKSENKIKIDNKLWDKAITHYKVIKENIHEKYSLLECKLETWRMHQIRIHLSHIGHPVVWDNTYWNKWENSFLKRNFGVSRQFLHSYKISFIHPTKRVKLTFEAKLKPDMERFLGEI</sequence>
<comment type="caution">
    <text evidence="12">The sequence shown here is derived from an EMBL/GenBank/DDBJ whole genome shotgun (WGS) entry which is preliminary data.</text>
</comment>
<dbReference type="GO" id="GO:0000455">
    <property type="term" value="P:enzyme-directed rRNA pseudouridine synthesis"/>
    <property type="evidence" value="ECO:0007669"/>
    <property type="project" value="UniProtKB-ARBA"/>
</dbReference>
<dbReference type="PANTHER" id="PTHR21600">
    <property type="entry name" value="MITOCHONDRIAL RNA PSEUDOURIDINE SYNTHASE"/>
    <property type="match status" value="1"/>
</dbReference>
<comment type="catalytic activity">
    <reaction evidence="1">
        <text>uridine(955/2504/2580) in 23S rRNA = pseudouridine(955/2504/2580) in 23S rRNA</text>
        <dbReference type="Rhea" id="RHEA:42528"/>
        <dbReference type="Rhea" id="RHEA-COMP:10099"/>
        <dbReference type="Rhea" id="RHEA-COMP:10100"/>
        <dbReference type="ChEBI" id="CHEBI:65314"/>
        <dbReference type="ChEBI" id="CHEBI:65315"/>
        <dbReference type="EC" id="5.4.99.24"/>
    </reaction>
</comment>
<dbReference type="Pfam" id="PF01479">
    <property type="entry name" value="S4"/>
    <property type="match status" value="1"/>
</dbReference>
<evidence type="ECO:0000256" key="4">
    <source>
        <dbReference type="ARBA" id="ARBA00022552"/>
    </source>
</evidence>
<dbReference type="Gene3D" id="3.30.2350.10">
    <property type="entry name" value="Pseudouridine synthase"/>
    <property type="match status" value="1"/>
</dbReference>
<dbReference type="Pfam" id="PF00849">
    <property type="entry name" value="PseudoU_synth_2"/>
    <property type="match status" value="1"/>
</dbReference>
<evidence type="ECO:0000256" key="2">
    <source>
        <dbReference type="ARBA" id="ARBA00002876"/>
    </source>
</evidence>
<dbReference type="CDD" id="cd00165">
    <property type="entry name" value="S4"/>
    <property type="match status" value="1"/>
</dbReference>
<keyword evidence="4" id="KW-0698">rRNA processing</keyword>
<dbReference type="SUPFAM" id="SSF55174">
    <property type="entry name" value="Alpha-L RNA-binding motif"/>
    <property type="match status" value="1"/>
</dbReference>
<dbReference type="Gene3D" id="3.10.290.10">
    <property type="entry name" value="RNA-binding S4 domain"/>
    <property type="match status" value="1"/>
</dbReference>
<dbReference type="InterPro" id="IPR006224">
    <property type="entry name" value="PsdUridine_synth_RluA-like_CS"/>
</dbReference>
<dbReference type="PROSITE" id="PS01129">
    <property type="entry name" value="PSI_RLU"/>
    <property type="match status" value="1"/>
</dbReference>
<evidence type="ECO:0000256" key="1">
    <source>
        <dbReference type="ARBA" id="ARBA00000381"/>
    </source>
</evidence>
<comment type="catalytic activity">
    <reaction evidence="9">
        <text>a uridine in RNA = a pseudouridine in RNA</text>
        <dbReference type="Rhea" id="RHEA:48348"/>
        <dbReference type="Rhea" id="RHEA-COMP:12068"/>
        <dbReference type="Rhea" id="RHEA-COMP:12069"/>
        <dbReference type="ChEBI" id="CHEBI:65314"/>
        <dbReference type="ChEBI" id="CHEBI:65315"/>
    </reaction>
</comment>
<dbReference type="InterPro" id="IPR020103">
    <property type="entry name" value="PsdUridine_synth_cat_dom_sf"/>
</dbReference>
<evidence type="ECO:0000259" key="10">
    <source>
        <dbReference type="Pfam" id="PF00849"/>
    </source>
</evidence>
<organism evidence="12">
    <name type="scientific">uncultured bacterium</name>
    <name type="common">gcode 4</name>
    <dbReference type="NCBI Taxonomy" id="1234023"/>
    <lineage>
        <taxon>Bacteria</taxon>
        <taxon>environmental samples</taxon>
    </lineage>
</organism>
<dbReference type="CDD" id="cd02869">
    <property type="entry name" value="PseudoU_synth_RluA_like"/>
    <property type="match status" value="1"/>
</dbReference>
<dbReference type="InterPro" id="IPR006225">
    <property type="entry name" value="PsdUridine_synth_RluC/D"/>
</dbReference>
<dbReference type="InterPro" id="IPR006145">
    <property type="entry name" value="PsdUridine_synth_RsuA/RluA"/>
</dbReference>
<dbReference type="PANTHER" id="PTHR21600:SF92">
    <property type="entry name" value="RIBOSOMAL LARGE SUBUNIT PSEUDOURIDINE SYNTHASE C"/>
    <property type="match status" value="1"/>
</dbReference>
<dbReference type="InterPro" id="IPR036986">
    <property type="entry name" value="S4_RNA-bd_sf"/>
</dbReference>
<dbReference type="InterPro" id="IPR050188">
    <property type="entry name" value="RluA_PseudoU_synthase"/>
</dbReference>
<feature type="active site" evidence="7">
    <location>
        <position position="152"/>
    </location>
</feature>
<evidence type="ECO:0000256" key="7">
    <source>
        <dbReference type="PIRSR" id="PIRSR606225-1"/>
    </source>
</evidence>
<evidence type="ECO:0000256" key="3">
    <source>
        <dbReference type="ARBA" id="ARBA00010876"/>
    </source>
</evidence>
<gene>
    <name evidence="12" type="ORF">ACD_49C00077G0030</name>
</gene>
<dbReference type="SUPFAM" id="SSF55120">
    <property type="entry name" value="Pseudouridine synthase"/>
    <property type="match status" value="1"/>
</dbReference>
<keyword evidence="6 9" id="KW-0413">Isomerase</keyword>
<dbReference type="InterPro" id="IPR002942">
    <property type="entry name" value="S4_RNA-bd"/>
</dbReference>
<feature type="domain" description="RNA-binding S4" evidence="11">
    <location>
        <begin position="13"/>
        <end position="58"/>
    </location>
</feature>
<evidence type="ECO:0000259" key="11">
    <source>
        <dbReference type="Pfam" id="PF01479"/>
    </source>
</evidence>
<evidence type="ECO:0000256" key="8">
    <source>
        <dbReference type="PROSITE-ProRule" id="PRU00182"/>
    </source>
</evidence>
<evidence type="ECO:0000256" key="9">
    <source>
        <dbReference type="RuleBase" id="RU362028"/>
    </source>
</evidence>
<evidence type="ECO:0000313" key="12">
    <source>
        <dbReference type="EMBL" id="EKD65902.1"/>
    </source>
</evidence>
<comment type="similarity">
    <text evidence="3 9">Belongs to the pseudouridine synthase RluA family.</text>
</comment>
<accession>K2AVI7</accession>
<proteinExistence type="inferred from homology"/>
<dbReference type="PROSITE" id="PS50889">
    <property type="entry name" value="S4"/>
    <property type="match status" value="1"/>
</dbReference>